<comment type="catalytic activity">
    <reaction evidence="6">
        <text>2 superoxide + 2 H(+) = H2O2 + O2</text>
        <dbReference type="Rhea" id="RHEA:20696"/>
        <dbReference type="ChEBI" id="CHEBI:15378"/>
        <dbReference type="ChEBI" id="CHEBI:15379"/>
        <dbReference type="ChEBI" id="CHEBI:16240"/>
        <dbReference type="ChEBI" id="CHEBI:18421"/>
        <dbReference type="EC" id="1.15.1.1"/>
    </reaction>
</comment>
<keyword evidence="2" id="KW-0479">Metal-binding</keyword>
<dbReference type="Gene3D" id="2.60.40.200">
    <property type="entry name" value="Superoxide dismutase, copper/zinc binding domain"/>
    <property type="match status" value="1"/>
</dbReference>
<reference evidence="8 9" key="1">
    <citation type="journal article" date="2021" name="J. Hered.">
        <title>A chromosome-level genome assembly of the parasitoid wasp, Cotesia glomerata (Hymenoptera: Braconidae).</title>
        <authorList>
            <person name="Pinto B.J."/>
            <person name="Weis J.J."/>
            <person name="Gamble T."/>
            <person name="Ode P.J."/>
            <person name="Paul R."/>
            <person name="Zaspel J.M."/>
        </authorList>
    </citation>
    <scope>NUCLEOTIDE SEQUENCE [LARGE SCALE GENOMIC DNA]</scope>
    <source>
        <strain evidence="8">CgM1</strain>
    </source>
</reference>
<dbReference type="SUPFAM" id="SSF49329">
    <property type="entry name" value="Cu,Zn superoxide dismutase-like"/>
    <property type="match status" value="1"/>
</dbReference>
<dbReference type="InterPro" id="IPR001424">
    <property type="entry name" value="SOD_Cu_Zn_dom"/>
</dbReference>
<gene>
    <name evidence="8" type="ORF">KQX54_020039</name>
</gene>
<accession>A0AAV7J2C4</accession>
<evidence type="ECO:0000256" key="5">
    <source>
        <dbReference type="ARBA" id="ARBA00023002"/>
    </source>
</evidence>
<evidence type="ECO:0000259" key="7">
    <source>
        <dbReference type="Pfam" id="PF00080"/>
    </source>
</evidence>
<evidence type="ECO:0000256" key="3">
    <source>
        <dbReference type="ARBA" id="ARBA00022833"/>
    </source>
</evidence>
<dbReference type="EC" id="1.15.1.1" evidence="1"/>
<evidence type="ECO:0000313" key="8">
    <source>
        <dbReference type="EMBL" id="KAH0561908.1"/>
    </source>
</evidence>
<dbReference type="AlphaFoldDB" id="A0AAV7J2C4"/>
<dbReference type="GO" id="GO:0005507">
    <property type="term" value="F:copper ion binding"/>
    <property type="evidence" value="ECO:0007669"/>
    <property type="project" value="InterPro"/>
</dbReference>
<dbReference type="EMBL" id="JAHXZJ010000374">
    <property type="protein sequence ID" value="KAH0561908.1"/>
    <property type="molecule type" value="Genomic_DNA"/>
</dbReference>
<dbReference type="PANTHER" id="PTHR10003">
    <property type="entry name" value="SUPEROXIDE DISMUTASE CU-ZN -RELATED"/>
    <property type="match status" value="1"/>
</dbReference>
<evidence type="ECO:0000313" key="9">
    <source>
        <dbReference type="Proteomes" id="UP000826195"/>
    </source>
</evidence>
<organism evidence="8 9">
    <name type="scientific">Cotesia glomerata</name>
    <name type="common">Lepidopteran parasitic wasp</name>
    <name type="synonym">Apanteles glomeratus</name>
    <dbReference type="NCBI Taxonomy" id="32391"/>
    <lineage>
        <taxon>Eukaryota</taxon>
        <taxon>Metazoa</taxon>
        <taxon>Ecdysozoa</taxon>
        <taxon>Arthropoda</taxon>
        <taxon>Hexapoda</taxon>
        <taxon>Insecta</taxon>
        <taxon>Pterygota</taxon>
        <taxon>Neoptera</taxon>
        <taxon>Endopterygota</taxon>
        <taxon>Hymenoptera</taxon>
        <taxon>Apocrita</taxon>
        <taxon>Ichneumonoidea</taxon>
        <taxon>Braconidae</taxon>
        <taxon>Microgastrinae</taxon>
        <taxon>Cotesia</taxon>
    </lineage>
</organism>
<evidence type="ECO:0000256" key="2">
    <source>
        <dbReference type="ARBA" id="ARBA00022723"/>
    </source>
</evidence>
<comment type="caution">
    <text evidence="8">The sequence shown here is derived from an EMBL/GenBank/DDBJ whole genome shotgun (WGS) entry which is preliminary data.</text>
</comment>
<dbReference type="PRINTS" id="PR00068">
    <property type="entry name" value="CUZNDISMTASE"/>
</dbReference>
<dbReference type="Pfam" id="PF00080">
    <property type="entry name" value="Sod_Cu"/>
    <property type="match status" value="1"/>
</dbReference>
<evidence type="ECO:0000256" key="6">
    <source>
        <dbReference type="ARBA" id="ARBA00049204"/>
    </source>
</evidence>
<sequence>MMMWTVILKPSRSRAQLYIPGYPGSRSDVYEILMEPYYFYIGKKGLAEIKSYDDEEILVNGPKGKLMFQQLPEGLRINGTISGLPFGVYKLHINERGLVSKGCKSSGGNYNPYKVDDLTLDPLKDIGDLDEFQAQDKITQINVLSKYLTLTGANGVIGRTVVVQNSQDSYQSFPVCGIIGVA</sequence>
<protein>
    <recommendedName>
        <fullName evidence="1">superoxide dismutase</fullName>
        <ecNumber evidence="1">1.15.1.1</ecNumber>
    </recommendedName>
</protein>
<dbReference type="Proteomes" id="UP000826195">
    <property type="component" value="Unassembled WGS sequence"/>
</dbReference>
<keyword evidence="9" id="KW-1185">Reference proteome</keyword>
<dbReference type="InterPro" id="IPR036423">
    <property type="entry name" value="SOD-like_Cu/Zn_dom_sf"/>
</dbReference>
<proteinExistence type="predicted"/>
<dbReference type="GO" id="GO:0004784">
    <property type="term" value="F:superoxide dismutase activity"/>
    <property type="evidence" value="ECO:0007669"/>
    <property type="project" value="UniProtKB-EC"/>
</dbReference>
<keyword evidence="4" id="KW-0049">Antioxidant</keyword>
<keyword evidence="3" id="KW-0862">Zinc</keyword>
<feature type="domain" description="Superoxide dismutase copper/zinc binding" evidence="7">
    <location>
        <begin position="63"/>
        <end position="172"/>
    </location>
</feature>
<evidence type="ECO:0000256" key="1">
    <source>
        <dbReference type="ARBA" id="ARBA00012682"/>
    </source>
</evidence>
<dbReference type="InterPro" id="IPR024134">
    <property type="entry name" value="SOD_Cu/Zn_/chaperone"/>
</dbReference>
<keyword evidence="5" id="KW-0560">Oxidoreductase</keyword>
<name>A0AAV7J2C4_COTGL</name>
<evidence type="ECO:0000256" key="4">
    <source>
        <dbReference type="ARBA" id="ARBA00022862"/>
    </source>
</evidence>